<gene>
    <name evidence="8" type="primary">ywdJ</name>
    <name evidence="8" type="ORF">McpAg1_03050</name>
</gene>
<feature type="transmembrane region" description="Helical" evidence="7">
    <location>
        <begin position="340"/>
        <end position="362"/>
    </location>
</feature>
<accession>A0AAE4S9G5</accession>
<feature type="transmembrane region" description="Helical" evidence="7">
    <location>
        <begin position="374"/>
        <end position="393"/>
    </location>
</feature>
<evidence type="ECO:0000256" key="1">
    <source>
        <dbReference type="ARBA" id="ARBA00004141"/>
    </source>
</evidence>
<feature type="transmembrane region" description="Helical" evidence="7">
    <location>
        <begin position="405"/>
        <end position="426"/>
    </location>
</feature>
<dbReference type="RefSeq" id="WP_338093518.1">
    <property type="nucleotide sequence ID" value="NZ_JAWDKA010000001.1"/>
</dbReference>
<feature type="transmembrane region" description="Helical" evidence="7">
    <location>
        <begin position="159"/>
        <end position="176"/>
    </location>
</feature>
<dbReference type="PANTHER" id="PTHR42810:SF1">
    <property type="entry name" value="PURINE PERMEASE YWDJ-RELATED"/>
    <property type="match status" value="1"/>
</dbReference>
<reference evidence="8" key="1">
    <citation type="submission" date="2023-06" db="EMBL/GenBank/DDBJ databases">
        <title>Genome sequence of Methancorpusculaceae sp. Ag1.</title>
        <authorList>
            <person name="Protasov E."/>
            <person name="Platt K."/>
            <person name="Poehlein A."/>
            <person name="Daniel R."/>
            <person name="Brune A."/>
        </authorList>
    </citation>
    <scope>NUCLEOTIDE SEQUENCE</scope>
    <source>
        <strain evidence="8">Ag1</strain>
    </source>
</reference>
<evidence type="ECO:0000256" key="5">
    <source>
        <dbReference type="ARBA" id="ARBA00022989"/>
    </source>
</evidence>
<keyword evidence="4 7" id="KW-0812">Transmembrane</keyword>
<evidence type="ECO:0000313" key="8">
    <source>
        <dbReference type="EMBL" id="MDV0441126.1"/>
    </source>
</evidence>
<dbReference type="AlphaFoldDB" id="A0AAE4S9G5"/>
<evidence type="ECO:0000256" key="2">
    <source>
        <dbReference type="ARBA" id="ARBA00008821"/>
    </source>
</evidence>
<feature type="transmembrane region" description="Helical" evidence="7">
    <location>
        <begin position="224"/>
        <end position="245"/>
    </location>
</feature>
<comment type="subcellular location">
    <subcellularLocation>
        <location evidence="1">Membrane</location>
        <topology evidence="1">Multi-pass membrane protein</topology>
    </subcellularLocation>
</comment>
<keyword evidence="3" id="KW-0813">Transport</keyword>
<organism evidence="8 9">
    <name type="scientific">Methanorbis furvi</name>
    <dbReference type="NCBI Taxonomy" id="3028299"/>
    <lineage>
        <taxon>Archaea</taxon>
        <taxon>Methanobacteriati</taxon>
        <taxon>Methanobacteriota</taxon>
        <taxon>Stenosarchaea group</taxon>
        <taxon>Methanomicrobia</taxon>
        <taxon>Methanomicrobiales</taxon>
        <taxon>Methanocorpusculaceae</taxon>
        <taxon>Methanorbis</taxon>
    </lineage>
</organism>
<sequence>MMFRYQIDDRVPLRELITSGIMWSICSSIFVIIIASVVGNLYGFTLADTIWYTQKMLIISGVAVILQVIFGHKLPVVFGPSVIFLTAVTASADFSVDVLATSIILCSVAGIIIARTKILEFVARLFTVRVIATVLMLLSITLVPTFVRLLVNMDQPGGTAAKLAFAFVLLVCIIALNHRLKGFWRATLMLWMLVLGTVAAFFCFPGTTLPFVDMSEQTQAFSGLFITPGFAPGVFLSVFICYLAVMVNDIGSVKSVVEVTGADPAQTEPRLRRALSITGVMNIISGAFGVIGGVNYSISSGMVLDTKNASRYPLIAGGVLMIVCACIPTLIILIDSIPTVVTGCLLIFIMTTQLAAAFGVLAGRDDAPPMTFNGGVIIGFSLLIAATVAFLPAELVDTIPAVLRPVVANGFVAGTVAVMILEHVIFRKYDDEILKRE</sequence>
<dbReference type="GO" id="GO:0042907">
    <property type="term" value="F:xanthine transmembrane transporter activity"/>
    <property type="evidence" value="ECO:0007669"/>
    <property type="project" value="TreeGrafter"/>
</dbReference>
<dbReference type="EMBL" id="JAWDKA010000001">
    <property type="protein sequence ID" value="MDV0441126.1"/>
    <property type="molecule type" value="Genomic_DNA"/>
</dbReference>
<keyword evidence="5 7" id="KW-1133">Transmembrane helix</keyword>
<feature type="transmembrane region" description="Helical" evidence="7">
    <location>
        <begin position="94"/>
        <end position="114"/>
    </location>
</feature>
<evidence type="ECO:0000256" key="6">
    <source>
        <dbReference type="ARBA" id="ARBA00023136"/>
    </source>
</evidence>
<feature type="transmembrane region" description="Helical" evidence="7">
    <location>
        <begin position="20"/>
        <end position="44"/>
    </location>
</feature>
<evidence type="ECO:0000256" key="4">
    <source>
        <dbReference type="ARBA" id="ARBA00022692"/>
    </source>
</evidence>
<keyword evidence="9" id="KW-1185">Reference proteome</keyword>
<evidence type="ECO:0000256" key="3">
    <source>
        <dbReference type="ARBA" id="ARBA00022448"/>
    </source>
</evidence>
<comment type="similarity">
    <text evidence="2">Belongs to the nucleobase:cation symporter-2 (NCS2) (TC 2.A.40) family.</text>
</comment>
<comment type="caution">
    <text evidence="8">The sequence shown here is derived from an EMBL/GenBank/DDBJ whole genome shotgun (WGS) entry which is preliminary data.</text>
</comment>
<feature type="transmembrane region" description="Helical" evidence="7">
    <location>
        <begin position="126"/>
        <end position="147"/>
    </location>
</feature>
<dbReference type="PANTHER" id="PTHR42810">
    <property type="entry name" value="PURINE PERMEASE C1399.01C-RELATED"/>
    <property type="match status" value="1"/>
</dbReference>
<proteinExistence type="inferred from homology"/>
<dbReference type="NCBIfam" id="NF037981">
    <property type="entry name" value="NCS2_1"/>
    <property type="match status" value="1"/>
</dbReference>
<dbReference type="GO" id="GO:0005886">
    <property type="term" value="C:plasma membrane"/>
    <property type="evidence" value="ECO:0007669"/>
    <property type="project" value="TreeGrafter"/>
</dbReference>
<evidence type="ECO:0000313" key="9">
    <source>
        <dbReference type="Proteomes" id="UP001273136"/>
    </source>
</evidence>
<feature type="transmembrane region" description="Helical" evidence="7">
    <location>
        <begin position="56"/>
        <end position="74"/>
    </location>
</feature>
<evidence type="ECO:0000256" key="7">
    <source>
        <dbReference type="SAM" id="Phobius"/>
    </source>
</evidence>
<feature type="transmembrane region" description="Helical" evidence="7">
    <location>
        <begin position="188"/>
        <end position="212"/>
    </location>
</feature>
<dbReference type="Pfam" id="PF00860">
    <property type="entry name" value="Xan_ur_permease"/>
    <property type="match status" value="1"/>
</dbReference>
<dbReference type="Proteomes" id="UP001273136">
    <property type="component" value="Unassembled WGS sequence"/>
</dbReference>
<dbReference type="InterPro" id="IPR006043">
    <property type="entry name" value="NCS2"/>
</dbReference>
<name>A0AAE4S9G5_9EURY</name>
<keyword evidence="6 7" id="KW-0472">Membrane</keyword>
<protein>
    <submittedName>
        <fullName evidence="8">Purine permease YwdJ</fullName>
    </submittedName>
</protein>
<feature type="transmembrane region" description="Helical" evidence="7">
    <location>
        <begin position="312"/>
        <end position="334"/>
    </location>
</feature>